<evidence type="ECO:0000256" key="1">
    <source>
        <dbReference type="SAM" id="Phobius"/>
    </source>
</evidence>
<dbReference type="InterPro" id="IPR010310">
    <property type="entry name" value="T7SS_ESAT-6-like"/>
</dbReference>
<dbReference type="Pfam" id="PF06013">
    <property type="entry name" value="WXG100"/>
    <property type="match status" value="1"/>
</dbReference>
<dbReference type="RefSeq" id="WP_345396313.1">
    <property type="nucleotide sequence ID" value="NZ_BAAAXS010000001.1"/>
</dbReference>
<sequence>MAYESDRNEYLVALGMAGLASTVMPYARPLVALMAMVTMDPAEQDRAADQWLDATPVGVKPVADSKGSPTAAGAGDLAVLRSELKRMVAEIGKQDWKGQAYTTFQKRAEELDRKLETLDRNREGCGQTLKASAHISHWVLQFFKWIARALAGFAALVVASTFNPVARIAVMQSVMKVVVKMHATALRIFTQHRKVILRVAMAVGAAGVVYNQASKDLLAMNAVPTKTPDLIDGAIQYDVEEVDFTESPLAKAGANKPDLGMLGNVGV</sequence>
<organism evidence="2 3">
    <name type="scientific">Nonomuraea salmonea</name>
    <dbReference type="NCBI Taxonomy" id="46181"/>
    <lineage>
        <taxon>Bacteria</taxon>
        <taxon>Bacillati</taxon>
        <taxon>Actinomycetota</taxon>
        <taxon>Actinomycetes</taxon>
        <taxon>Streptosporangiales</taxon>
        <taxon>Streptosporangiaceae</taxon>
        <taxon>Nonomuraea</taxon>
    </lineage>
</organism>
<keyword evidence="3" id="KW-1185">Reference proteome</keyword>
<keyword evidence="1" id="KW-0472">Membrane</keyword>
<evidence type="ECO:0000313" key="2">
    <source>
        <dbReference type="EMBL" id="MFB9468792.1"/>
    </source>
</evidence>
<dbReference type="Proteomes" id="UP001589568">
    <property type="component" value="Unassembled WGS sequence"/>
</dbReference>
<proteinExistence type="predicted"/>
<keyword evidence="1" id="KW-1133">Transmembrane helix</keyword>
<accession>A0ABV5NER9</accession>
<keyword evidence="1" id="KW-0812">Transmembrane</keyword>
<feature type="transmembrane region" description="Helical" evidence="1">
    <location>
        <begin position="145"/>
        <end position="166"/>
    </location>
</feature>
<dbReference type="EMBL" id="JBHMCF010000003">
    <property type="protein sequence ID" value="MFB9468792.1"/>
    <property type="molecule type" value="Genomic_DNA"/>
</dbReference>
<feature type="transmembrane region" description="Helical" evidence="1">
    <location>
        <begin position="12"/>
        <end position="37"/>
    </location>
</feature>
<gene>
    <name evidence="2" type="ORF">ACFFR3_04700</name>
</gene>
<comment type="caution">
    <text evidence="2">The sequence shown here is derived from an EMBL/GenBank/DDBJ whole genome shotgun (WGS) entry which is preliminary data.</text>
</comment>
<evidence type="ECO:0000313" key="3">
    <source>
        <dbReference type="Proteomes" id="UP001589568"/>
    </source>
</evidence>
<reference evidence="2 3" key="1">
    <citation type="submission" date="2024-09" db="EMBL/GenBank/DDBJ databases">
        <authorList>
            <person name="Sun Q."/>
            <person name="Mori K."/>
        </authorList>
    </citation>
    <scope>NUCLEOTIDE SEQUENCE [LARGE SCALE GENOMIC DNA]</scope>
    <source>
        <strain evidence="2 3">JCM 3324</strain>
    </source>
</reference>
<name>A0ABV5NER9_9ACTN</name>
<protein>
    <submittedName>
        <fullName evidence="2">WXG100 family type VII secretion target</fullName>
    </submittedName>
</protein>